<organism evidence="4">
    <name type="scientific">Vibrio cholerae</name>
    <dbReference type="NCBI Taxonomy" id="666"/>
    <lineage>
        <taxon>Bacteria</taxon>
        <taxon>Pseudomonadati</taxon>
        <taxon>Pseudomonadota</taxon>
        <taxon>Gammaproteobacteria</taxon>
        <taxon>Vibrionales</taxon>
        <taxon>Vibrionaceae</taxon>
        <taxon>Vibrio</taxon>
    </lineage>
</organism>
<evidence type="ECO:0000256" key="1">
    <source>
        <dbReference type="ARBA" id="ARBA00004370"/>
    </source>
</evidence>
<dbReference type="EMBL" id="AJ231109">
    <property type="protein sequence ID" value="CAA13151.1"/>
    <property type="molecule type" value="Genomic_DNA"/>
</dbReference>
<evidence type="ECO:0000313" key="4">
    <source>
        <dbReference type="EMBL" id="CAA13151.1"/>
    </source>
</evidence>
<dbReference type="GO" id="GO:0071555">
    <property type="term" value="P:cell wall organization"/>
    <property type="evidence" value="ECO:0007669"/>
    <property type="project" value="TreeGrafter"/>
</dbReference>
<dbReference type="GO" id="GO:0008658">
    <property type="term" value="F:penicillin binding"/>
    <property type="evidence" value="ECO:0007669"/>
    <property type="project" value="InterPro"/>
</dbReference>
<name>O87053_VIBCL</name>
<evidence type="ECO:0000259" key="3">
    <source>
        <dbReference type="Pfam" id="PF00905"/>
    </source>
</evidence>
<protein>
    <submittedName>
        <fullName evidence="4">Z49f protein</fullName>
    </submittedName>
</protein>
<dbReference type="AlphaFoldDB" id="O87053"/>
<proteinExistence type="predicted"/>
<dbReference type="Gene3D" id="3.30.450.330">
    <property type="match status" value="1"/>
</dbReference>
<dbReference type="GO" id="GO:0005886">
    <property type="term" value="C:plasma membrane"/>
    <property type="evidence" value="ECO:0007669"/>
    <property type="project" value="TreeGrafter"/>
</dbReference>
<dbReference type="Pfam" id="PF00905">
    <property type="entry name" value="Transpeptidase"/>
    <property type="match status" value="1"/>
</dbReference>
<dbReference type="InterPro" id="IPR012338">
    <property type="entry name" value="Beta-lactam/transpept-like"/>
</dbReference>
<feature type="domain" description="Penicillin-binding protein transpeptidase" evidence="3">
    <location>
        <begin position="3"/>
        <end position="88"/>
    </location>
</feature>
<sequence length="106" mass="11174">MLEMLETVTQPGGTATRAAVPGYRIAAKSGTSRKAIAGGYSDEYFAYTAGVAPVSDPRISLVVMVNEPQGDSYYGGAVAGPVFSEIMKGALQILNIAPDENRFQNK</sequence>
<dbReference type="InterPro" id="IPR001460">
    <property type="entry name" value="PCN-bd_Tpept"/>
</dbReference>
<dbReference type="PANTHER" id="PTHR30627:SF1">
    <property type="entry name" value="PEPTIDOGLYCAN D,D-TRANSPEPTIDASE FTSI"/>
    <property type="match status" value="1"/>
</dbReference>
<gene>
    <name evidence="4" type="primary">z49f</name>
</gene>
<keyword evidence="2" id="KW-0472">Membrane</keyword>
<comment type="subcellular location">
    <subcellularLocation>
        <location evidence="1">Membrane</location>
    </subcellularLocation>
</comment>
<dbReference type="InterPro" id="IPR050515">
    <property type="entry name" value="Beta-lactam/transpept"/>
</dbReference>
<dbReference type="SUPFAM" id="SSF56601">
    <property type="entry name" value="beta-lactamase/transpeptidase-like"/>
    <property type="match status" value="1"/>
</dbReference>
<dbReference type="PANTHER" id="PTHR30627">
    <property type="entry name" value="PEPTIDOGLYCAN D,D-TRANSPEPTIDASE"/>
    <property type="match status" value="1"/>
</dbReference>
<reference evidence="4" key="1">
    <citation type="submission" date="1998-07" db="EMBL/GenBank/DDBJ databases">
        <authorList>
            <person name="Fallarino A."/>
        </authorList>
    </citation>
    <scope>NUCLEOTIDE SEQUENCE</scope>
    <source>
        <strain evidence="4">Z17561</strain>
    </source>
</reference>
<accession>O87053</accession>
<evidence type="ECO:0000256" key="2">
    <source>
        <dbReference type="ARBA" id="ARBA00023136"/>
    </source>
</evidence>